<sequence length="35" mass="3956">MTSSSSCRREAPQSTGFPSWPSRSWTCTCCINWSQ</sequence>
<name>E9Q9J9_MOUSE</name>
<reference evidence="2" key="4">
    <citation type="submission" date="2025-09" db="UniProtKB">
        <authorList>
            <consortium name="Ensembl"/>
        </authorList>
    </citation>
    <scope>IDENTIFICATION</scope>
    <source>
        <strain evidence="2">C57BL/6J</strain>
    </source>
</reference>
<dbReference type="VEuPathDB" id="HostDB:ENSMUSG00000004661"/>
<feature type="region of interest" description="Disordered" evidence="1">
    <location>
        <begin position="1"/>
        <end position="22"/>
    </location>
</feature>
<dbReference type="Antibodypedia" id="26965">
    <property type="antibodies" value="198 antibodies from 22 providers"/>
</dbReference>
<dbReference type="GeneTree" id="ENSGT00940000156052"/>
<evidence type="ECO:0000313" key="2">
    <source>
        <dbReference type="Ensembl" id="ENSMUSP00000130902.2"/>
    </source>
</evidence>
<accession>E9Q9J9</accession>
<reference evidence="2 4" key="1">
    <citation type="journal article" date="2009" name="PLoS Biol.">
        <title>Lineage-specific biology revealed by a finished genome assembly of the mouse.</title>
        <authorList>
            <consortium name="Mouse Genome Sequencing Consortium"/>
            <person name="Church D.M."/>
            <person name="Goodstadt L."/>
            <person name="Hillier L.W."/>
            <person name="Zody M.C."/>
            <person name="Goldstein S."/>
            <person name="She X."/>
            <person name="Bult C.J."/>
            <person name="Agarwala R."/>
            <person name="Cherry J.L."/>
            <person name="DiCuccio M."/>
            <person name="Hlavina W."/>
            <person name="Kapustin Y."/>
            <person name="Meric P."/>
            <person name="Maglott D."/>
            <person name="Birtle Z."/>
            <person name="Marques A.C."/>
            <person name="Graves T."/>
            <person name="Zhou S."/>
            <person name="Teague B."/>
            <person name="Potamousis K."/>
            <person name="Churas C."/>
            <person name="Place M."/>
            <person name="Herschleb J."/>
            <person name="Runnheim R."/>
            <person name="Forrest D."/>
            <person name="Amos-Landgraf J."/>
            <person name="Schwartz D.C."/>
            <person name="Cheng Z."/>
            <person name="Lindblad-Toh K."/>
            <person name="Eichler E.E."/>
            <person name="Ponting C.P."/>
        </authorList>
    </citation>
    <scope>NUCLEOTIDE SEQUENCE [LARGE SCALE GENOMIC DNA]</scope>
    <source>
        <strain evidence="2 4">C57BL/6J</strain>
    </source>
</reference>
<reference evidence="2 4" key="2">
    <citation type="journal article" date="2011" name="PLoS Biol.">
        <title>Modernizing reference genome assemblies.</title>
        <authorList>
            <person name="Church D.M."/>
            <person name="Schneider V.A."/>
            <person name="Graves T."/>
            <person name="Auger K."/>
            <person name="Cunningham F."/>
            <person name="Bouk N."/>
            <person name="Chen H.C."/>
            <person name="Agarwala R."/>
            <person name="McLaren W.M."/>
            <person name="Ritchie G.R."/>
            <person name="Albracht D."/>
            <person name="Kremitzki M."/>
            <person name="Rock S."/>
            <person name="Kotkiewicz H."/>
            <person name="Kremitzki C."/>
            <person name="Wollam A."/>
            <person name="Trani L."/>
            <person name="Fulton L."/>
            <person name="Fulton R."/>
            <person name="Matthews L."/>
            <person name="Whitehead S."/>
            <person name="Chow W."/>
            <person name="Torrance J."/>
            <person name="Dunn M."/>
            <person name="Harden G."/>
            <person name="Threadgold G."/>
            <person name="Wood J."/>
            <person name="Collins J."/>
            <person name="Heath P."/>
            <person name="Griffiths G."/>
            <person name="Pelan S."/>
            <person name="Grafham D."/>
            <person name="Eichler E.E."/>
            <person name="Weinstock G."/>
            <person name="Mardis E.R."/>
            <person name="Wilson R.K."/>
            <person name="Howe K."/>
            <person name="Flicek P."/>
            <person name="Hubbard T."/>
        </authorList>
    </citation>
    <scope>NUCLEOTIDE SEQUENCE [LARGE SCALE GENOMIC DNA]</scope>
    <source>
        <strain evidence="2 4">C57BL/6J</strain>
    </source>
</reference>
<dbReference type="Bgee" id="ENSMUSG00000004661">
    <property type="expression patterns" value="Expressed in embryonic post-anal tail and 146 other cell types or tissues"/>
</dbReference>
<proteinExistence type="predicted"/>
<reference evidence="2" key="3">
    <citation type="submission" date="2025-08" db="UniProtKB">
        <authorList>
            <consortium name="Ensembl"/>
        </authorList>
    </citation>
    <scope>IDENTIFICATION</scope>
    <source>
        <strain evidence="2">C57BL/6J</strain>
    </source>
</reference>
<organism evidence="2 4">
    <name type="scientific">Mus musculus</name>
    <name type="common">Mouse</name>
    <dbReference type="NCBI Taxonomy" id="10090"/>
    <lineage>
        <taxon>Eukaryota</taxon>
        <taxon>Metazoa</taxon>
        <taxon>Chordata</taxon>
        <taxon>Craniata</taxon>
        <taxon>Vertebrata</taxon>
        <taxon>Euteleostomi</taxon>
        <taxon>Mammalia</taxon>
        <taxon>Eutheria</taxon>
        <taxon>Euarchontoglires</taxon>
        <taxon>Glires</taxon>
        <taxon>Rodentia</taxon>
        <taxon>Myomorpha</taxon>
        <taxon>Muroidea</taxon>
        <taxon>Muridae</taxon>
        <taxon>Murinae</taxon>
        <taxon>Mus</taxon>
        <taxon>Mus</taxon>
    </lineage>
</organism>
<dbReference type="Proteomes" id="UP000000589">
    <property type="component" value="Chromosome 9"/>
</dbReference>
<evidence type="ECO:0000256" key="1">
    <source>
        <dbReference type="SAM" id="MobiDB-lite"/>
    </source>
</evidence>
<dbReference type="ExpressionAtlas" id="E9Q9J9">
    <property type="expression patterns" value="baseline and differential"/>
</dbReference>
<dbReference type="MGI" id="MGI:1930768">
    <property type="gene designation" value="Arid3b"/>
</dbReference>
<protein>
    <submittedName>
        <fullName evidence="2">AT-rich interaction domain 3B</fullName>
    </submittedName>
</protein>
<gene>
    <name evidence="2 3" type="primary">Arid3b</name>
</gene>
<dbReference type="Ensembl" id="ENSMUST00000170477.2">
    <property type="protein sequence ID" value="ENSMUSP00000130902.2"/>
    <property type="gene ID" value="ENSMUSG00000004661.16"/>
</dbReference>
<feature type="non-terminal residue" evidence="2">
    <location>
        <position position="35"/>
    </location>
</feature>
<dbReference type="HOGENOM" id="CLU_3370969_0_0_1"/>
<dbReference type="AlphaFoldDB" id="E9Q9J9"/>
<keyword evidence="4" id="KW-1185">Reference proteome</keyword>
<evidence type="ECO:0000313" key="3">
    <source>
        <dbReference type="MGI" id="MGI:1930768"/>
    </source>
</evidence>
<dbReference type="AGR" id="MGI:1930768"/>
<evidence type="ECO:0000313" key="4">
    <source>
        <dbReference type="Proteomes" id="UP000000589"/>
    </source>
</evidence>